<dbReference type="Proteomes" id="UP000324897">
    <property type="component" value="Chromosome 6"/>
</dbReference>
<feature type="compositionally biased region" description="Low complexity" evidence="8">
    <location>
        <begin position="1"/>
        <end position="16"/>
    </location>
</feature>
<keyword evidence="3" id="KW-0805">Transcription regulation</keyword>
<proteinExistence type="inferred from homology"/>
<sequence length="728" mass="79682">MAPKRAAGDGAAAAARAGKRPRGAAAASGSSAPEPPPSPSRKRFRSIMIVVLFFIRPKGRSCTDDSAPPISPSRIQRIETELGLVRRDLGQVRGLLVRQHECMMNLIRALTSKVDNITGPSPNHHNHERLGIEATNQDRASAEAEELVTNEGDGKSTSTRLRFLDCRMKSPIYHGKEIKSESNEPIKIGIFDGNGMIKSGPLSKAKVEIVALEGSFPYDASDSWTAKEFDKHRASGRYGKGDVLEGEGTSVKLKKGECNLHNIRFREGSCRARKGKFIVGARVCDGQAIGGRVQEAVMDPVVVQDRRNEHNGKSHPPNLDDGVYRLEKISINGEYRKRLEKENIFTVEHFLKALHKDDDNLARILNIKKKCRDWDKMVKHAQECCLEGKRLLKSYRCAERNVVMFFNCVHHIVGAKFGSCYIACDMFSPSQQVLVDQLKRHAYDQLDGLNEDHVMTDNIPMPIDVDADAGAGTSCMPSATQQTVPGPRFAVHQVGATPAIEVLSPHAPTEPLCMNANNAPGPSSSTNPYSQHNYQAYNTQNVLPIGGIIAAEGLGLGLNESPCAIANNGPRSSFSVPDHLGTQNYQGQEQQFSDFLTDLCAQAFSFGGTDMMDMPPFNPREDDESSFLQHQADTNNYVEMQSILWQDNDTFQASTSTHTNMASAHINMALTPLQLTNLGAPGAALIGQRQAPLPNNGTAGAPESVQQQALSPQPWYPWQGNMPRTNPS</sequence>
<dbReference type="GO" id="GO:0005634">
    <property type="term" value="C:nucleus"/>
    <property type="evidence" value="ECO:0007669"/>
    <property type="project" value="UniProtKB-SubCell"/>
</dbReference>
<evidence type="ECO:0000256" key="2">
    <source>
        <dbReference type="ARBA" id="ARBA00007214"/>
    </source>
</evidence>
<evidence type="ECO:0000313" key="13">
    <source>
        <dbReference type="Proteomes" id="UP000324897"/>
    </source>
</evidence>
<evidence type="ECO:0000259" key="9">
    <source>
        <dbReference type="Pfam" id="PF07887"/>
    </source>
</evidence>
<comment type="caution">
    <text evidence="12">The sequence shown here is derived from an EMBL/GenBank/DDBJ whole genome shotgun (WGS) entry which is preliminary data.</text>
</comment>
<dbReference type="Gramene" id="TVU49809">
    <property type="protein sequence ID" value="TVU49809"/>
    <property type="gene ID" value="EJB05_01146"/>
</dbReference>
<evidence type="ECO:0000259" key="11">
    <source>
        <dbReference type="Pfam" id="PF20452"/>
    </source>
</evidence>
<dbReference type="Pfam" id="PF20452">
    <property type="entry name" value="Calmod_bind_C"/>
    <property type="match status" value="1"/>
</dbReference>
<evidence type="ECO:0000256" key="7">
    <source>
        <dbReference type="ARBA" id="ARBA00023242"/>
    </source>
</evidence>
<evidence type="ECO:0000256" key="8">
    <source>
        <dbReference type="SAM" id="MobiDB-lite"/>
    </source>
</evidence>
<dbReference type="AlphaFoldDB" id="A0A5J9WNT7"/>
<protein>
    <submittedName>
        <fullName evidence="12">Uncharacterized protein</fullName>
    </submittedName>
</protein>
<comment type="similarity">
    <text evidence="2">Belongs to the plant ACBP60 protein family.</text>
</comment>
<keyword evidence="7" id="KW-0539">Nucleus</keyword>
<feature type="compositionally biased region" description="Low complexity" evidence="8">
    <location>
        <begin position="23"/>
        <end position="32"/>
    </location>
</feature>
<gene>
    <name evidence="12" type="ORF">EJB05_01146</name>
</gene>
<keyword evidence="4" id="KW-0238">DNA-binding</keyword>
<evidence type="ECO:0000256" key="4">
    <source>
        <dbReference type="ARBA" id="ARBA00023125"/>
    </source>
</evidence>
<dbReference type="EMBL" id="RWGY01000002">
    <property type="protein sequence ID" value="TVU49809.1"/>
    <property type="molecule type" value="Genomic_DNA"/>
</dbReference>
<name>A0A5J9WNT7_9POAL</name>
<feature type="non-terminal residue" evidence="12">
    <location>
        <position position="1"/>
    </location>
</feature>
<dbReference type="InterPro" id="IPR012416">
    <property type="entry name" value="CBP60"/>
</dbReference>
<dbReference type="InterPro" id="IPR046830">
    <property type="entry name" value="Calmod_bind_M"/>
</dbReference>
<organism evidence="12 13">
    <name type="scientific">Eragrostis curvula</name>
    <name type="common">weeping love grass</name>
    <dbReference type="NCBI Taxonomy" id="38414"/>
    <lineage>
        <taxon>Eukaryota</taxon>
        <taxon>Viridiplantae</taxon>
        <taxon>Streptophyta</taxon>
        <taxon>Embryophyta</taxon>
        <taxon>Tracheophyta</taxon>
        <taxon>Spermatophyta</taxon>
        <taxon>Magnoliopsida</taxon>
        <taxon>Liliopsida</taxon>
        <taxon>Poales</taxon>
        <taxon>Poaceae</taxon>
        <taxon>PACMAD clade</taxon>
        <taxon>Chloridoideae</taxon>
        <taxon>Eragrostideae</taxon>
        <taxon>Eragrostidinae</taxon>
        <taxon>Eragrostis</taxon>
    </lineage>
</organism>
<comment type="subcellular location">
    <subcellularLocation>
        <location evidence="1">Nucleus</location>
    </subcellularLocation>
</comment>
<feature type="domain" description="Calmodulin binding protein central" evidence="10">
    <location>
        <begin position="319"/>
        <end position="384"/>
    </location>
</feature>
<dbReference type="Pfam" id="PF20451">
    <property type="entry name" value="Calmod_bind_M"/>
    <property type="match status" value="1"/>
</dbReference>
<dbReference type="PANTHER" id="PTHR31713:SF84">
    <property type="entry name" value="PROTEIN, PUTATIVE, EXPRESSED-RELATED"/>
    <property type="match status" value="1"/>
</dbReference>
<evidence type="ECO:0000256" key="1">
    <source>
        <dbReference type="ARBA" id="ARBA00004123"/>
    </source>
</evidence>
<dbReference type="GO" id="GO:0043565">
    <property type="term" value="F:sequence-specific DNA binding"/>
    <property type="evidence" value="ECO:0007669"/>
    <property type="project" value="TreeGrafter"/>
</dbReference>
<dbReference type="OrthoDB" id="682958at2759"/>
<dbReference type="Pfam" id="PF07887">
    <property type="entry name" value="Calmodulin_bind"/>
    <property type="match status" value="1"/>
</dbReference>
<feature type="domain" description="Calmodulin binding protein-like N-terminal" evidence="9">
    <location>
        <begin position="160"/>
        <end position="306"/>
    </location>
</feature>
<evidence type="ECO:0000313" key="12">
    <source>
        <dbReference type="EMBL" id="TVU49809.1"/>
    </source>
</evidence>
<feature type="region of interest" description="Disordered" evidence="8">
    <location>
        <begin position="689"/>
        <end position="728"/>
    </location>
</feature>
<keyword evidence="6" id="KW-0804">Transcription</keyword>
<keyword evidence="5" id="KW-0010">Activator</keyword>
<evidence type="ECO:0000256" key="6">
    <source>
        <dbReference type="ARBA" id="ARBA00023163"/>
    </source>
</evidence>
<evidence type="ECO:0000256" key="3">
    <source>
        <dbReference type="ARBA" id="ARBA00023015"/>
    </source>
</evidence>
<evidence type="ECO:0000256" key="5">
    <source>
        <dbReference type="ARBA" id="ARBA00023159"/>
    </source>
</evidence>
<dbReference type="GO" id="GO:0005516">
    <property type="term" value="F:calmodulin binding"/>
    <property type="evidence" value="ECO:0007669"/>
    <property type="project" value="InterPro"/>
</dbReference>
<reference evidence="12 13" key="1">
    <citation type="journal article" date="2019" name="Sci. Rep.">
        <title>A high-quality genome of Eragrostis curvula grass provides insights into Poaceae evolution and supports new strategies to enhance forage quality.</title>
        <authorList>
            <person name="Carballo J."/>
            <person name="Santos B.A.C.M."/>
            <person name="Zappacosta D."/>
            <person name="Garbus I."/>
            <person name="Selva J.P."/>
            <person name="Gallo C.A."/>
            <person name="Diaz A."/>
            <person name="Albertini E."/>
            <person name="Caccamo M."/>
            <person name="Echenique V."/>
        </authorList>
    </citation>
    <scope>NUCLEOTIDE SEQUENCE [LARGE SCALE GENOMIC DNA]</scope>
    <source>
        <strain evidence="13">cv. Victoria</strain>
        <tissue evidence="12">Leaf</tissue>
    </source>
</reference>
<feature type="domain" description="Calmodulin binding protein C-terminal" evidence="11">
    <location>
        <begin position="393"/>
        <end position="451"/>
    </location>
</feature>
<dbReference type="GO" id="GO:0003700">
    <property type="term" value="F:DNA-binding transcription factor activity"/>
    <property type="evidence" value="ECO:0007669"/>
    <property type="project" value="TreeGrafter"/>
</dbReference>
<dbReference type="PANTHER" id="PTHR31713">
    <property type="entry name" value="OS02G0177800 PROTEIN"/>
    <property type="match status" value="1"/>
</dbReference>
<keyword evidence="13" id="KW-1185">Reference proteome</keyword>
<evidence type="ECO:0000259" key="10">
    <source>
        <dbReference type="Pfam" id="PF20451"/>
    </source>
</evidence>
<feature type="compositionally biased region" description="Polar residues" evidence="8">
    <location>
        <begin position="693"/>
        <end position="711"/>
    </location>
</feature>
<dbReference type="GO" id="GO:0080142">
    <property type="term" value="P:regulation of salicylic acid biosynthetic process"/>
    <property type="evidence" value="ECO:0007669"/>
    <property type="project" value="TreeGrafter"/>
</dbReference>
<dbReference type="InterPro" id="IPR046829">
    <property type="entry name" value="Calmod_bind_C"/>
</dbReference>
<dbReference type="InterPro" id="IPR046831">
    <property type="entry name" value="Calmodulin_bind_N"/>
</dbReference>
<accession>A0A5J9WNT7</accession>
<feature type="region of interest" description="Disordered" evidence="8">
    <location>
        <begin position="1"/>
        <end position="41"/>
    </location>
</feature>